<dbReference type="EC" id="2.7.13.3" evidence="3"/>
<keyword evidence="7" id="KW-0547">Nucleotide-binding</keyword>
<evidence type="ECO:0000256" key="5">
    <source>
        <dbReference type="ARBA" id="ARBA00022679"/>
    </source>
</evidence>
<protein>
    <recommendedName>
        <fullName evidence="3">histidine kinase</fullName>
        <ecNumber evidence="3">2.7.13.3</ecNumber>
    </recommendedName>
</protein>
<evidence type="ECO:0000256" key="8">
    <source>
        <dbReference type="ARBA" id="ARBA00022777"/>
    </source>
</evidence>
<dbReference type="InterPro" id="IPR003594">
    <property type="entry name" value="HATPase_dom"/>
</dbReference>
<dbReference type="PANTHER" id="PTHR45436">
    <property type="entry name" value="SENSOR HISTIDINE KINASE YKOH"/>
    <property type="match status" value="1"/>
</dbReference>
<dbReference type="GO" id="GO:0005524">
    <property type="term" value="F:ATP binding"/>
    <property type="evidence" value="ECO:0007669"/>
    <property type="project" value="UniProtKB-KW"/>
</dbReference>
<evidence type="ECO:0000256" key="1">
    <source>
        <dbReference type="ARBA" id="ARBA00000085"/>
    </source>
</evidence>
<dbReference type="Proteomes" id="UP001220662">
    <property type="component" value="Unassembled WGS sequence"/>
</dbReference>
<dbReference type="InterPro" id="IPR005467">
    <property type="entry name" value="His_kinase_dom"/>
</dbReference>
<keyword evidence="8 14" id="KW-0418">Kinase</keyword>
<keyword evidence="10" id="KW-1133">Transmembrane helix</keyword>
<dbReference type="CDD" id="cd00075">
    <property type="entry name" value="HATPase"/>
    <property type="match status" value="1"/>
</dbReference>
<evidence type="ECO:0000256" key="4">
    <source>
        <dbReference type="ARBA" id="ARBA00022553"/>
    </source>
</evidence>
<dbReference type="GO" id="GO:0004673">
    <property type="term" value="F:protein histidine kinase activity"/>
    <property type="evidence" value="ECO:0007669"/>
    <property type="project" value="UniProtKB-EC"/>
</dbReference>
<dbReference type="PANTHER" id="PTHR45436:SF14">
    <property type="entry name" value="SENSOR PROTEIN QSEC"/>
    <property type="match status" value="1"/>
</dbReference>
<evidence type="ECO:0000256" key="6">
    <source>
        <dbReference type="ARBA" id="ARBA00022692"/>
    </source>
</evidence>
<comment type="caution">
    <text evidence="14">The sequence shown here is derived from an EMBL/GenBank/DDBJ whole genome shotgun (WGS) entry which is preliminary data.</text>
</comment>
<evidence type="ECO:0000259" key="13">
    <source>
        <dbReference type="PROSITE" id="PS50109"/>
    </source>
</evidence>
<dbReference type="PROSITE" id="PS50109">
    <property type="entry name" value="HIS_KIN"/>
    <property type="match status" value="1"/>
</dbReference>
<gene>
    <name evidence="14" type="ORF">P3W55_14625</name>
</gene>
<dbReference type="SMART" id="SM00387">
    <property type="entry name" value="HATPase_c"/>
    <property type="match status" value="1"/>
</dbReference>
<dbReference type="InterPro" id="IPR004358">
    <property type="entry name" value="Sig_transdc_His_kin-like_C"/>
</dbReference>
<dbReference type="AlphaFoldDB" id="A0AAW6P857"/>
<evidence type="ECO:0000313" key="14">
    <source>
        <dbReference type="EMBL" id="MDF3842944.1"/>
    </source>
</evidence>
<evidence type="ECO:0000256" key="7">
    <source>
        <dbReference type="ARBA" id="ARBA00022741"/>
    </source>
</evidence>
<evidence type="ECO:0000256" key="12">
    <source>
        <dbReference type="ARBA" id="ARBA00023136"/>
    </source>
</evidence>
<feature type="domain" description="Histidine kinase" evidence="13">
    <location>
        <begin position="1"/>
        <end position="103"/>
    </location>
</feature>
<evidence type="ECO:0000313" key="15">
    <source>
        <dbReference type="Proteomes" id="UP001220662"/>
    </source>
</evidence>
<reference evidence="14" key="1">
    <citation type="submission" date="2023-03" db="EMBL/GenBank/DDBJ databases">
        <title>Draft assemblies of triclosan tolerant bacteria isolated from returned activated sludge.</title>
        <authorList>
            <person name="Van Hamelsveld S."/>
        </authorList>
    </citation>
    <scope>NUCLEOTIDE SEQUENCE</scope>
    <source>
        <strain evidence="14">GW210015_S63</strain>
    </source>
</reference>
<organism evidence="14 15">
    <name type="scientific">Pseudomonas citronellolis</name>
    <dbReference type="NCBI Taxonomy" id="53408"/>
    <lineage>
        <taxon>Bacteria</taxon>
        <taxon>Pseudomonadati</taxon>
        <taxon>Pseudomonadota</taxon>
        <taxon>Gammaproteobacteria</taxon>
        <taxon>Pseudomonadales</taxon>
        <taxon>Pseudomonadaceae</taxon>
        <taxon>Pseudomonas</taxon>
    </lineage>
</organism>
<proteinExistence type="predicted"/>
<dbReference type="Pfam" id="PF02518">
    <property type="entry name" value="HATPase_c"/>
    <property type="match status" value="1"/>
</dbReference>
<keyword evidence="12" id="KW-0472">Membrane</keyword>
<keyword evidence="6" id="KW-0812">Transmembrane</keyword>
<evidence type="ECO:0000256" key="9">
    <source>
        <dbReference type="ARBA" id="ARBA00022840"/>
    </source>
</evidence>
<dbReference type="InterPro" id="IPR036890">
    <property type="entry name" value="HATPase_C_sf"/>
</dbReference>
<keyword evidence="4" id="KW-0597">Phosphoprotein</keyword>
<keyword evidence="5" id="KW-0808">Transferase</keyword>
<evidence type="ECO:0000256" key="2">
    <source>
        <dbReference type="ARBA" id="ARBA00004141"/>
    </source>
</evidence>
<keyword evidence="9" id="KW-0067">ATP-binding</keyword>
<evidence type="ECO:0000256" key="11">
    <source>
        <dbReference type="ARBA" id="ARBA00023012"/>
    </source>
</evidence>
<evidence type="ECO:0000256" key="3">
    <source>
        <dbReference type="ARBA" id="ARBA00012438"/>
    </source>
</evidence>
<accession>A0AAW6P857</accession>
<dbReference type="Gene3D" id="3.30.565.10">
    <property type="entry name" value="Histidine kinase-like ATPase, C-terminal domain"/>
    <property type="match status" value="1"/>
</dbReference>
<comment type="catalytic activity">
    <reaction evidence="1">
        <text>ATP + protein L-histidine = ADP + protein N-phospho-L-histidine.</text>
        <dbReference type="EC" id="2.7.13.3"/>
    </reaction>
</comment>
<dbReference type="GO" id="GO:0000160">
    <property type="term" value="P:phosphorelay signal transduction system"/>
    <property type="evidence" value="ECO:0007669"/>
    <property type="project" value="UniProtKB-KW"/>
</dbReference>
<dbReference type="RefSeq" id="WP_224965626.1">
    <property type="nucleotide sequence ID" value="NZ_JARJLR010000246.1"/>
</dbReference>
<sequence>MLNNLVDNAIRHAPGSTVNLSIRREGQNVILEVSDDGPGIPEAEHGRVLERFFWGQGEKLPEGSGLGLSIVAKIAEQHRAGLILDSGAGGRGLSVRLNFRAFEMDDRDGR</sequence>
<evidence type="ECO:0000256" key="10">
    <source>
        <dbReference type="ARBA" id="ARBA00022989"/>
    </source>
</evidence>
<keyword evidence="11" id="KW-0902">Two-component regulatory system</keyword>
<dbReference type="PRINTS" id="PR00344">
    <property type="entry name" value="BCTRLSENSOR"/>
</dbReference>
<dbReference type="EMBL" id="JARJLR010000246">
    <property type="protein sequence ID" value="MDF3842944.1"/>
    <property type="molecule type" value="Genomic_DNA"/>
</dbReference>
<dbReference type="SUPFAM" id="SSF55874">
    <property type="entry name" value="ATPase domain of HSP90 chaperone/DNA topoisomerase II/histidine kinase"/>
    <property type="match status" value="1"/>
</dbReference>
<comment type="subcellular location">
    <subcellularLocation>
        <location evidence="2">Membrane</location>
        <topology evidence="2">Multi-pass membrane protein</topology>
    </subcellularLocation>
</comment>
<dbReference type="GO" id="GO:0005886">
    <property type="term" value="C:plasma membrane"/>
    <property type="evidence" value="ECO:0007669"/>
    <property type="project" value="TreeGrafter"/>
</dbReference>
<dbReference type="InterPro" id="IPR050428">
    <property type="entry name" value="TCS_sensor_his_kinase"/>
</dbReference>
<name>A0AAW6P857_9PSED</name>